<sequence length="262" mass="29338">MRIDVLGSGSAFSMVRNTSSILVSDQQLQRWLIDCGPTVPRALWQHNFGIDEIEVIYFTHIHPDHCAGLPVLLNRWKSFGRQAPLTIYCQAEHRPILQQLTALATFPVTEICFAIEWLDIPERWTWRNWQLASAATQHEMRNLALRIEVDDHIVFYSGDGRPTSATIALMQDAEIAFQECAVATPLAEDASHGDLQSCMALAAQLDLPALGLYHCYDEALTALADTIAHQSNLFLSFDGLQIDLNNEKSIMEQVQCSGNSNE</sequence>
<dbReference type="PANTHER" id="PTHR46018:SF3">
    <property type="entry name" value="ARYLSULFATASE"/>
    <property type="match status" value="1"/>
</dbReference>
<feature type="domain" description="Metallo-beta-lactamase" evidence="1">
    <location>
        <begin position="17"/>
        <end position="210"/>
    </location>
</feature>
<dbReference type="EMBL" id="CYHG01000003">
    <property type="protein sequence ID" value="CUB03338.1"/>
    <property type="molecule type" value="Genomic_DNA"/>
</dbReference>
<dbReference type="AlphaFoldDB" id="A0A0K6IJR0"/>
<dbReference type="InterPro" id="IPR036866">
    <property type="entry name" value="RibonucZ/Hydroxyglut_hydro"/>
</dbReference>
<dbReference type="OrthoDB" id="9803916at2"/>
<evidence type="ECO:0000313" key="3">
    <source>
        <dbReference type="Proteomes" id="UP000182769"/>
    </source>
</evidence>
<reference evidence="3" key="1">
    <citation type="submission" date="2015-08" db="EMBL/GenBank/DDBJ databases">
        <authorList>
            <person name="Varghese N."/>
        </authorList>
    </citation>
    <scope>NUCLEOTIDE SEQUENCE [LARGE SCALE GENOMIC DNA]</scope>
    <source>
        <strain evidence="3">JCM 18476</strain>
    </source>
</reference>
<dbReference type="Pfam" id="PF23023">
    <property type="entry name" value="Anti-Pycsar_Apyc1"/>
    <property type="match status" value="1"/>
</dbReference>
<dbReference type="InterPro" id="IPR001279">
    <property type="entry name" value="Metallo-B-lactamas"/>
</dbReference>
<evidence type="ECO:0000259" key="1">
    <source>
        <dbReference type="SMART" id="SM00849"/>
    </source>
</evidence>
<dbReference type="Proteomes" id="UP000182769">
    <property type="component" value="Unassembled WGS sequence"/>
</dbReference>
<dbReference type="RefSeq" id="WP_055462297.1">
    <property type="nucleotide sequence ID" value="NZ_CYHG01000003.1"/>
</dbReference>
<organism evidence="2 3">
    <name type="scientific">Marinomonas fungiae</name>
    <dbReference type="NCBI Taxonomy" id="1137284"/>
    <lineage>
        <taxon>Bacteria</taxon>
        <taxon>Pseudomonadati</taxon>
        <taxon>Pseudomonadota</taxon>
        <taxon>Gammaproteobacteria</taxon>
        <taxon>Oceanospirillales</taxon>
        <taxon>Oceanospirillaceae</taxon>
        <taxon>Marinomonas</taxon>
    </lineage>
</organism>
<dbReference type="SMART" id="SM00849">
    <property type="entry name" value="Lactamase_B"/>
    <property type="match status" value="1"/>
</dbReference>
<dbReference type="Gene3D" id="3.60.15.10">
    <property type="entry name" value="Ribonuclease Z/Hydroxyacylglutathione hydrolase-like"/>
    <property type="match status" value="1"/>
</dbReference>
<protein>
    <submittedName>
        <fullName evidence="2">Ribonuclease BN, tRNA processing enzyme</fullName>
    </submittedName>
</protein>
<keyword evidence="3" id="KW-1185">Reference proteome</keyword>
<proteinExistence type="predicted"/>
<dbReference type="SUPFAM" id="SSF56281">
    <property type="entry name" value="Metallo-hydrolase/oxidoreductase"/>
    <property type="match status" value="1"/>
</dbReference>
<dbReference type="STRING" id="1137284.GCA_001418205_01187"/>
<dbReference type="CDD" id="cd16272">
    <property type="entry name" value="RNaseZ_MBL-fold"/>
    <property type="match status" value="1"/>
</dbReference>
<evidence type="ECO:0000313" key="2">
    <source>
        <dbReference type="EMBL" id="CUB03338.1"/>
    </source>
</evidence>
<dbReference type="PANTHER" id="PTHR46018">
    <property type="entry name" value="ZINC PHOSPHODIESTERASE ELAC PROTEIN 1"/>
    <property type="match status" value="1"/>
</dbReference>
<name>A0A0K6IJR0_9GAMM</name>
<accession>A0A0K6IJR0</accession>
<dbReference type="GO" id="GO:0042781">
    <property type="term" value="F:3'-tRNA processing endoribonuclease activity"/>
    <property type="evidence" value="ECO:0007669"/>
    <property type="project" value="TreeGrafter"/>
</dbReference>
<gene>
    <name evidence="2" type="ORF">Ga0061065_103188</name>
</gene>